<reference evidence="5" key="1">
    <citation type="submission" date="2025-08" db="UniProtKB">
        <authorList>
            <consortium name="RefSeq"/>
        </authorList>
    </citation>
    <scope>IDENTIFICATION</scope>
    <source>
        <tissue evidence="5">Gonads</tissue>
    </source>
</reference>
<dbReference type="AlphaFoldDB" id="A0A1S3HLU1"/>
<accession>A0A1S3HLU1</accession>
<feature type="signal peptide" evidence="2">
    <location>
        <begin position="1"/>
        <end position="21"/>
    </location>
</feature>
<feature type="compositionally biased region" description="Polar residues" evidence="1">
    <location>
        <begin position="342"/>
        <end position="355"/>
    </location>
</feature>
<protein>
    <submittedName>
        <fullName evidence="5">Nucleoporin NUP145</fullName>
    </submittedName>
</protein>
<evidence type="ECO:0000256" key="2">
    <source>
        <dbReference type="SAM" id="SignalP"/>
    </source>
</evidence>
<feature type="compositionally biased region" description="Polar residues" evidence="1">
    <location>
        <begin position="233"/>
        <end position="258"/>
    </location>
</feature>
<feature type="chain" id="PRO_5010383618" evidence="2">
    <location>
        <begin position="22"/>
        <end position="830"/>
    </location>
</feature>
<feature type="region of interest" description="Disordered" evidence="1">
    <location>
        <begin position="233"/>
        <end position="290"/>
    </location>
</feature>
<feature type="region of interest" description="Disordered" evidence="1">
    <location>
        <begin position="506"/>
        <end position="531"/>
    </location>
</feature>
<keyword evidence="2" id="KW-0732">Signal</keyword>
<name>A0A1S3HLU1_LINAN</name>
<organism evidence="4 5">
    <name type="scientific">Lingula anatina</name>
    <name type="common">Brachiopod</name>
    <name type="synonym">Lingula unguis</name>
    <dbReference type="NCBI Taxonomy" id="7574"/>
    <lineage>
        <taxon>Eukaryota</taxon>
        <taxon>Metazoa</taxon>
        <taxon>Spiralia</taxon>
        <taxon>Lophotrochozoa</taxon>
        <taxon>Brachiopoda</taxon>
        <taxon>Linguliformea</taxon>
        <taxon>Lingulata</taxon>
        <taxon>Lingulida</taxon>
        <taxon>Linguloidea</taxon>
        <taxon>Lingulidae</taxon>
        <taxon>Lingula</taxon>
    </lineage>
</organism>
<dbReference type="Proteomes" id="UP000085678">
    <property type="component" value="Unplaced"/>
</dbReference>
<feature type="domain" description="Galaxin-like repeats" evidence="3">
    <location>
        <begin position="623"/>
        <end position="720"/>
    </location>
</feature>
<evidence type="ECO:0000313" key="4">
    <source>
        <dbReference type="Proteomes" id="UP000085678"/>
    </source>
</evidence>
<dbReference type="KEGG" id="lak:106156386"/>
<dbReference type="GeneID" id="106156386"/>
<feature type="region of interest" description="Disordered" evidence="1">
    <location>
        <begin position="330"/>
        <end position="401"/>
    </location>
</feature>
<evidence type="ECO:0000313" key="5">
    <source>
        <dbReference type="RefSeq" id="XP_013387065.1"/>
    </source>
</evidence>
<feature type="compositionally biased region" description="Polar residues" evidence="1">
    <location>
        <begin position="363"/>
        <end position="378"/>
    </location>
</feature>
<proteinExistence type="predicted"/>
<evidence type="ECO:0000259" key="3">
    <source>
        <dbReference type="Pfam" id="PF24748"/>
    </source>
</evidence>
<dbReference type="RefSeq" id="XP_013387065.1">
    <property type="nucleotide sequence ID" value="XM_013531611.1"/>
</dbReference>
<gene>
    <name evidence="5" type="primary">LOC106156386</name>
</gene>
<keyword evidence="4" id="KW-1185">Reference proteome</keyword>
<dbReference type="InterPro" id="IPR056601">
    <property type="entry name" value="Galaxin_dom"/>
</dbReference>
<dbReference type="InParanoid" id="A0A1S3HLU1"/>
<dbReference type="Pfam" id="PF24748">
    <property type="entry name" value="Galaxin_repeat"/>
    <property type="match status" value="1"/>
</dbReference>
<evidence type="ECO:0000256" key="1">
    <source>
        <dbReference type="SAM" id="MobiDB-lite"/>
    </source>
</evidence>
<dbReference type="OrthoDB" id="6039249at2759"/>
<sequence>MAFRLTLTLCLALAVLDRVYSLHIGNSGYGGYGTGLYNHGLSGIAAGGVAGGYPNYLDNSGLSRFFSAAGIRMPGLNANLASPASFNFGVPRPGGYGFGVTPAYGGPAYTSPAFSYGAGTYGTGVGSLYGGKLYGDVGVYGGDAGIYSGDAGIYGGDAGIYGGDTSGFYGGDVGLGDSFYSGGLGNNLGATYGDVGTSYGLNLDNIPTEVYDPSGSLVSTIPAGDTGTSVYRSPVASSRPTTYSSTNGVTSVYSSTTRFSDRSGPSVDEGAVSTDARSFEVPAEPSDPLPLDGAYQGNPTVGNANVYRPPTYGTTSTVYGDGTSINYRPPVYSNVNRPPPSGATSTVYGDSTISNYRPPVYSGTASNTNAYDSTSQATAGGPSPVPVYTGATAPSSPARSGPTPLYNTQLGLFPNNALQYTGNTGAINLPAMPNVGSLLRGGAPLLRGAIANSPVYSNLLRTAINAGVYGPAPGQLPTASVYGQGLVGQQQPARFVPDGAVVPGARQAAVDEGDQKPDEDAGPAVVNQGPGMYTNNVVNQGPGMYTSNVGNQGPGMYVSGIGAGQPVGAVVSQTVNNAPAVVQGSDPKLDSDFGFSADGFYYDNAGADAAPLVVGYLSHGFRKSCGNFYYDPRYQGCCDGTTYVYGTHKCCPGYGVYAKANQQCVNGALQEYSPVYQASCSGNFYDHKTQGCCGGSVYSYDGFECCGGTTIYHIGDMVCDGVQLYNIDSNAYTQLYNEAFYRDFAMGGTQYKLSPGDRDNFFAPVCGTSQYIGFASGCCDGNVYKYGTQLCCHGNSGDGAHQYYVSTVENGCGNNAARYYGDFYSMAKNM</sequence>